<sequence>MLVVGVLAAGGISFLVQSGMLTWNGGHQSATSDGPRMVRVVYINTGQIMADVLKSQMNGTLTRHQAAEMGHIIGLTVQEIASGYAKQGDIVLSRNVLAAPESNNMTADALAVVKARLAQRFGQTDD</sequence>
<dbReference type="AlphaFoldDB" id="A0A2I1DPR1"/>
<keyword evidence="2" id="KW-1185">Reference proteome</keyword>
<evidence type="ECO:0000313" key="2">
    <source>
        <dbReference type="Proteomes" id="UP000234329"/>
    </source>
</evidence>
<reference evidence="1 2" key="1">
    <citation type="submission" date="2017-03" db="EMBL/GenBank/DDBJ databases">
        <title>Draft genime sequence of the acidophilic sulfur-oxidizing bacterium Acidithiobacillus sp. SH, isolated from seawater.</title>
        <authorList>
            <person name="Sharmin S."/>
            <person name="Tokuhisa M."/>
            <person name="Kanao T."/>
            <person name="Kamimura K."/>
        </authorList>
    </citation>
    <scope>NUCLEOTIDE SEQUENCE [LARGE SCALE GENOMIC DNA]</scope>
    <source>
        <strain evidence="1 2">SH</strain>
    </source>
</reference>
<dbReference type="Proteomes" id="UP000234329">
    <property type="component" value="Unassembled WGS sequence"/>
</dbReference>
<evidence type="ECO:0000313" key="1">
    <source>
        <dbReference type="EMBL" id="PKY11840.1"/>
    </source>
</evidence>
<dbReference type="InParanoid" id="A0A2I1DPR1"/>
<proteinExistence type="predicted"/>
<protein>
    <submittedName>
        <fullName evidence="1">Uncharacterized protein</fullName>
    </submittedName>
</protein>
<organism evidence="1 2">
    <name type="scientific">Acidithiobacillus marinus</name>
    <dbReference type="NCBI Taxonomy" id="187490"/>
    <lineage>
        <taxon>Bacteria</taxon>
        <taxon>Pseudomonadati</taxon>
        <taxon>Pseudomonadota</taxon>
        <taxon>Acidithiobacillia</taxon>
        <taxon>Acidithiobacillales</taxon>
        <taxon>Acidithiobacillaceae</taxon>
        <taxon>Acidithiobacillus</taxon>
    </lineage>
</organism>
<name>A0A2I1DPR1_9PROT</name>
<comment type="caution">
    <text evidence="1">The sequence shown here is derived from an EMBL/GenBank/DDBJ whole genome shotgun (WGS) entry which is preliminary data.</text>
</comment>
<gene>
    <name evidence="1" type="ORF">B1757_02445</name>
</gene>
<accession>A0A2I1DPR1</accession>
<dbReference type="EMBL" id="MXAV01000006">
    <property type="protein sequence ID" value="PKY11840.1"/>
    <property type="molecule type" value="Genomic_DNA"/>
</dbReference>